<gene>
    <name evidence="3" type="ORF">RR42_m2225</name>
</gene>
<dbReference type="Pfam" id="PF13417">
    <property type="entry name" value="GST_N_3"/>
    <property type="match status" value="1"/>
</dbReference>
<dbReference type="InterPro" id="IPR004045">
    <property type="entry name" value="Glutathione_S-Trfase_N"/>
</dbReference>
<dbReference type="OrthoDB" id="5791869at2"/>
<keyword evidence="3" id="KW-0808">Transferase</keyword>
<dbReference type="PROSITE" id="PS50405">
    <property type="entry name" value="GST_CTER"/>
    <property type="match status" value="1"/>
</dbReference>
<dbReference type="EC" id="2.5.1.18" evidence="3"/>
<dbReference type="CDD" id="cd00570">
    <property type="entry name" value="GST_N_family"/>
    <property type="match status" value="1"/>
</dbReference>
<dbReference type="GO" id="GO:0004364">
    <property type="term" value="F:glutathione transferase activity"/>
    <property type="evidence" value="ECO:0007669"/>
    <property type="project" value="UniProtKB-EC"/>
</dbReference>
<evidence type="ECO:0000259" key="1">
    <source>
        <dbReference type="PROSITE" id="PS50404"/>
    </source>
</evidence>
<dbReference type="Proteomes" id="UP000031843">
    <property type="component" value="Chromosome main"/>
</dbReference>
<feature type="domain" description="GST C-terminal" evidence="2">
    <location>
        <begin position="84"/>
        <end position="242"/>
    </location>
</feature>
<dbReference type="Pfam" id="PF13410">
    <property type="entry name" value="GST_C_2"/>
    <property type="match status" value="1"/>
</dbReference>
<keyword evidence="4" id="KW-1185">Reference proteome</keyword>
<dbReference type="Gene3D" id="3.40.30.110">
    <property type="match status" value="2"/>
</dbReference>
<reference evidence="3 4" key="1">
    <citation type="journal article" date="2015" name="Genome Announc.">
        <title>Complete Genome Sequence of Cupriavidus basilensis 4G11, Isolated from the Oak Ridge Field Research Center Site.</title>
        <authorList>
            <person name="Ray J."/>
            <person name="Waters R.J."/>
            <person name="Skerker J.M."/>
            <person name="Kuehl J.V."/>
            <person name="Price M.N."/>
            <person name="Huang J."/>
            <person name="Chakraborty R."/>
            <person name="Arkin A.P."/>
            <person name="Deutschbauer A."/>
        </authorList>
    </citation>
    <scope>NUCLEOTIDE SEQUENCE [LARGE SCALE GENOMIC DNA]</scope>
    <source>
        <strain evidence="3">4G11</strain>
    </source>
</reference>
<dbReference type="InterPro" id="IPR010987">
    <property type="entry name" value="Glutathione-S-Trfase_C-like"/>
</dbReference>
<dbReference type="InterPro" id="IPR050983">
    <property type="entry name" value="GST_Omega/HSP26"/>
</dbReference>
<evidence type="ECO:0000259" key="2">
    <source>
        <dbReference type="PROSITE" id="PS50405"/>
    </source>
</evidence>
<organism evidence="3 4">
    <name type="scientific">Cupriavidus basilensis</name>
    <dbReference type="NCBI Taxonomy" id="68895"/>
    <lineage>
        <taxon>Bacteria</taxon>
        <taxon>Pseudomonadati</taxon>
        <taxon>Pseudomonadota</taxon>
        <taxon>Betaproteobacteria</taxon>
        <taxon>Burkholderiales</taxon>
        <taxon>Burkholderiaceae</taxon>
        <taxon>Cupriavidus</taxon>
    </lineage>
</organism>
<accession>A0A0C4Y355</accession>
<protein>
    <submittedName>
        <fullName evidence="3">Putative glutathione s-transferase protein</fullName>
        <ecNumber evidence="3">2.5.1.18</ecNumber>
    </submittedName>
</protein>
<dbReference type="EMBL" id="CP010536">
    <property type="protein sequence ID" value="AJG19617.1"/>
    <property type="molecule type" value="Genomic_DNA"/>
</dbReference>
<dbReference type="RefSeq" id="WP_043346612.1">
    <property type="nucleotide sequence ID" value="NZ_CP010536.1"/>
</dbReference>
<dbReference type="SUPFAM" id="SSF47616">
    <property type="entry name" value="GST C-terminal domain-like"/>
    <property type="match status" value="1"/>
</dbReference>
<dbReference type="STRING" id="68895.RR42_m2225"/>
<dbReference type="AlphaFoldDB" id="A0A0C4Y355"/>
<sequence length="311" mass="33156">MADLILHQYATSPFSEKIRLLMGAKGLAWQAVEIPPIMPKPDVVALTGGYRRTPILQVGADIYCDTALICEVIDSAAPACPLYPAAQAATTRLVAGWIDTALFTAAVTYLFQPAGAQSMLGHLTPAQMQAFSADRKAMRGDTNALRMPLPEAIAMLQETFGRLEQQFNAGVAHVAGAELSVADFSLYHNVWFIQRASELARLLDAYPAVQAWYARMKAFGHGTVRVVSAASALEVARYADPAALPGGVAAGSGFEAGDAVTVTPTDYARDPVAGVLVALDAHRATLRRQDPRAGAVNVHFPRQGYQVQHAG</sequence>
<dbReference type="GO" id="GO:0005737">
    <property type="term" value="C:cytoplasm"/>
    <property type="evidence" value="ECO:0007669"/>
    <property type="project" value="TreeGrafter"/>
</dbReference>
<dbReference type="SUPFAM" id="SSF52833">
    <property type="entry name" value="Thioredoxin-like"/>
    <property type="match status" value="1"/>
</dbReference>
<dbReference type="InterPro" id="IPR036249">
    <property type="entry name" value="Thioredoxin-like_sf"/>
</dbReference>
<evidence type="ECO:0000313" key="3">
    <source>
        <dbReference type="EMBL" id="AJG19617.1"/>
    </source>
</evidence>
<proteinExistence type="predicted"/>
<dbReference type="PROSITE" id="PS50404">
    <property type="entry name" value="GST_NTER"/>
    <property type="match status" value="1"/>
</dbReference>
<feature type="domain" description="GST N-terminal" evidence="1">
    <location>
        <begin position="2"/>
        <end position="81"/>
    </location>
</feature>
<dbReference type="PANTHER" id="PTHR43968">
    <property type="match status" value="1"/>
</dbReference>
<dbReference type="InterPro" id="IPR036282">
    <property type="entry name" value="Glutathione-S-Trfase_C_sf"/>
</dbReference>
<dbReference type="KEGG" id="cbw:RR42_m2225"/>
<name>A0A0C4Y355_9BURK</name>
<evidence type="ECO:0000313" key="4">
    <source>
        <dbReference type="Proteomes" id="UP000031843"/>
    </source>
</evidence>
<dbReference type="PANTHER" id="PTHR43968:SF6">
    <property type="entry name" value="GLUTATHIONE S-TRANSFERASE OMEGA"/>
    <property type="match status" value="1"/>
</dbReference>